<evidence type="ECO:0000313" key="2">
    <source>
        <dbReference type="Proteomes" id="UP000076079"/>
    </source>
</evidence>
<dbReference type="OrthoDB" id="9770043at2"/>
<organism evidence="1 2">
    <name type="scientific">Luteitalea pratensis</name>
    <dbReference type="NCBI Taxonomy" id="1855912"/>
    <lineage>
        <taxon>Bacteria</taxon>
        <taxon>Pseudomonadati</taxon>
        <taxon>Acidobacteriota</taxon>
        <taxon>Vicinamibacteria</taxon>
        <taxon>Vicinamibacterales</taxon>
        <taxon>Vicinamibacteraceae</taxon>
        <taxon>Luteitalea</taxon>
    </lineage>
</organism>
<reference evidence="2" key="2">
    <citation type="submission" date="2016-04" db="EMBL/GenBank/DDBJ databases">
        <title>First Complete Genome Sequence of a Subdivision 6 Acidobacterium.</title>
        <authorList>
            <person name="Huang S."/>
            <person name="Vieira S."/>
            <person name="Bunk B."/>
            <person name="Riedel T."/>
            <person name="Sproeer C."/>
            <person name="Overmann J."/>
        </authorList>
    </citation>
    <scope>NUCLEOTIDE SEQUENCE [LARGE SCALE GENOMIC DNA]</scope>
    <source>
        <strain evidence="2">DSM 100886 HEG_-6_39</strain>
    </source>
</reference>
<protein>
    <submittedName>
        <fullName evidence="1">Gluconolactonase</fullName>
    </submittedName>
</protein>
<dbReference type="InterPro" id="IPR011042">
    <property type="entry name" value="6-blade_b-propeller_TolB-like"/>
</dbReference>
<gene>
    <name evidence="1" type="ORF">LuPra_05347</name>
</gene>
<dbReference type="PANTHER" id="PTHR33546:SF1">
    <property type="entry name" value="LARGE, MULTIFUNCTIONAL SECRETED PROTEIN"/>
    <property type="match status" value="1"/>
</dbReference>
<dbReference type="Proteomes" id="UP000076079">
    <property type="component" value="Chromosome"/>
</dbReference>
<sequence length="377" mass="37844">MDKRTVFTLALAMTGLITLRPDGLQAATQEEGGPVVAAGLNNPRGLAFGPDGALYVAEAGSGGDGPCAEGAEGLRCLGTSGAIARIDLRRGALRRVATGLPSAALADGSFATGPHGIAFNGRGGADVTIGYGGDPANRTVDFGPEGEQFARLVAVSPSGHWTLAEDLGNYEAGANPTGDEVDSNPYGLVALPGRLVIADAGANALNEVAANGTVTTLATFPDGVAEAPEFLGLPPGTLLPMDTVPTSVAQGPDGSFYVGQLTGFPFPAGRANIYRVPAHGGPAEVFAEGFTAIIGLAFAPDGSLLVVEIARNGLVAAFLENDWTGALIRIAPDGARSELAAGALTAPGGVAVDRDGAIYVTNKSIFSGAGEVVRVEP</sequence>
<dbReference type="RefSeq" id="WP_157899723.1">
    <property type="nucleotide sequence ID" value="NZ_CP015136.1"/>
</dbReference>
<dbReference type="SUPFAM" id="SSF63829">
    <property type="entry name" value="Calcium-dependent phosphotriesterase"/>
    <property type="match status" value="2"/>
</dbReference>
<dbReference type="Gene3D" id="2.120.10.30">
    <property type="entry name" value="TolB, C-terminal domain"/>
    <property type="match status" value="2"/>
</dbReference>
<reference evidence="1 2" key="1">
    <citation type="journal article" date="2016" name="Genome Announc.">
        <title>First Complete Genome Sequence of a Subdivision 6 Acidobacterium Strain.</title>
        <authorList>
            <person name="Huang S."/>
            <person name="Vieira S."/>
            <person name="Bunk B."/>
            <person name="Riedel T."/>
            <person name="Sproer C."/>
            <person name="Overmann J."/>
        </authorList>
    </citation>
    <scope>NUCLEOTIDE SEQUENCE [LARGE SCALE GENOMIC DNA]</scope>
    <source>
        <strain evidence="2">DSM 100886 HEG_-6_39</strain>
    </source>
</reference>
<dbReference type="PANTHER" id="PTHR33546">
    <property type="entry name" value="LARGE, MULTIFUNCTIONAL SECRETED PROTEIN-RELATED"/>
    <property type="match status" value="1"/>
</dbReference>
<dbReference type="EMBL" id="CP015136">
    <property type="protein sequence ID" value="AMY12075.1"/>
    <property type="molecule type" value="Genomic_DNA"/>
</dbReference>
<accession>A0A143PTU8</accession>
<evidence type="ECO:0000313" key="1">
    <source>
        <dbReference type="EMBL" id="AMY12075.1"/>
    </source>
</evidence>
<dbReference type="NCBIfam" id="NF033206">
    <property type="entry name" value="ScyE_fam"/>
    <property type="match status" value="1"/>
</dbReference>
<keyword evidence="2" id="KW-1185">Reference proteome</keyword>
<proteinExistence type="predicted"/>
<dbReference type="PATRIC" id="fig|1813736.3.peg.5625"/>
<dbReference type="InterPro" id="IPR048031">
    <property type="entry name" value="ScyD/ScyE-like"/>
</dbReference>
<dbReference type="STRING" id="1855912.LuPra_05347"/>
<dbReference type="AlphaFoldDB" id="A0A143PTU8"/>
<name>A0A143PTU8_LUTPR</name>
<dbReference type="KEGG" id="abac:LuPra_05347"/>